<reference evidence="1" key="1">
    <citation type="submission" date="2020-07" db="EMBL/GenBank/DDBJ databases">
        <title>Huge and variable diversity of episymbiotic CPR bacteria and DPANN archaea in groundwater ecosystems.</title>
        <authorList>
            <person name="He C.Y."/>
            <person name="Keren R."/>
            <person name="Whittaker M."/>
            <person name="Farag I.F."/>
            <person name="Doudna J."/>
            <person name="Cate J.H.D."/>
            <person name="Banfield J.F."/>
        </authorList>
    </citation>
    <scope>NUCLEOTIDE SEQUENCE</scope>
    <source>
        <strain evidence="1">NC_groundwater_972_Pr1_S-0.2um_49_27</strain>
    </source>
</reference>
<sequence>MTQEALTTELLSMRKRAERTAQGIDQISHNLSAERQSLRQVVKEYGTKRVELLKQTLQARGMTWCTYCSKAVPVNEVELLLVEGVEERSGGYENSCWGCEQFSKLHRACPYCRERAQDRHGTQGRYDSFNKLQACFYAFHVEKREDGHYARKFGNWVKLDDENCNLNEPSSQLIEKLAEEWNLPPRIEVESKWPSSEEKLIVHERALAEAS</sequence>
<dbReference type="AlphaFoldDB" id="A0A9D6QS20"/>
<organism evidence="1 2">
    <name type="scientific">Candidatus Sungiibacteriota bacterium</name>
    <dbReference type="NCBI Taxonomy" id="2750080"/>
    <lineage>
        <taxon>Bacteria</taxon>
        <taxon>Candidatus Sungiibacteriota</taxon>
    </lineage>
</organism>
<evidence type="ECO:0000313" key="2">
    <source>
        <dbReference type="Proteomes" id="UP000808388"/>
    </source>
</evidence>
<protein>
    <submittedName>
        <fullName evidence="1">Uncharacterized protein</fullName>
    </submittedName>
</protein>
<dbReference type="Proteomes" id="UP000808388">
    <property type="component" value="Unassembled WGS sequence"/>
</dbReference>
<proteinExistence type="predicted"/>
<gene>
    <name evidence="1" type="ORF">HY220_02515</name>
</gene>
<comment type="caution">
    <text evidence="1">The sequence shown here is derived from an EMBL/GenBank/DDBJ whole genome shotgun (WGS) entry which is preliminary data.</text>
</comment>
<evidence type="ECO:0000313" key="1">
    <source>
        <dbReference type="EMBL" id="MBI3627594.1"/>
    </source>
</evidence>
<name>A0A9D6QS20_9BACT</name>
<accession>A0A9D6QS20</accession>
<dbReference type="EMBL" id="JACQCQ010000009">
    <property type="protein sequence ID" value="MBI3627594.1"/>
    <property type="molecule type" value="Genomic_DNA"/>
</dbReference>